<dbReference type="Pfam" id="PF23598">
    <property type="entry name" value="LRR_14"/>
    <property type="match status" value="1"/>
</dbReference>
<dbReference type="FunFam" id="2.60.120.430:FF:000004">
    <property type="entry name" value="Putative leucine-rich repeat receptor-like serine/threonine-protein kinase"/>
    <property type="match status" value="1"/>
</dbReference>
<dbReference type="InterPro" id="IPR011009">
    <property type="entry name" value="Kinase-like_dom_sf"/>
</dbReference>
<keyword evidence="6" id="KW-0808">Transferase</keyword>
<evidence type="ECO:0000256" key="21">
    <source>
        <dbReference type="SAM" id="SignalP"/>
    </source>
</evidence>
<keyword evidence="11" id="KW-0418">Kinase</keyword>
<evidence type="ECO:0000313" key="23">
    <source>
        <dbReference type="EMBL" id="KAL2331306.1"/>
    </source>
</evidence>
<dbReference type="InterPro" id="IPR000719">
    <property type="entry name" value="Prot_kinase_dom"/>
</dbReference>
<dbReference type="Gene3D" id="3.30.200.20">
    <property type="entry name" value="Phosphorylase Kinase, domain 1"/>
    <property type="match status" value="1"/>
</dbReference>
<dbReference type="SMART" id="SM00220">
    <property type="entry name" value="S_TKc"/>
    <property type="match status" value="1"/>
</dbReference>
<keyword evidence="13 20" id="KW-1133">Transmembrane helix</keyword>
<keyword evidence="5" id="KW-0433">Leucine-rich repeat</keyword>
<dbReference type="PANTHER" id="PTHR48006">
    <property type="entry name" value="LEUCINE-RICH REPEAT-CONTAINING PROTEIN DDB_G0281931-RELATED"/>
    <property type="match status" value="1"/>
</dbReference>
<evidence type="ECO:0000256" key="14">
    <source>
        <dbReference type="ARBA" id="ARBA00023136"/>
    </source>
</evidence>
<dbReference type="CDD" id="cd14066">
    <property type="entry name" value="STKc_IRAK"/>
    <property type="match status" value="1"/>
</dbReference>
<evidence type="ECO:0000256" key="4">
    <source>
        <dbReference type="ARBA" id="ARBA00022553"/>
    </source>
</evidence>
<dbReference type="GO" id="GO:0005524">
    <property type="term" value="F:ATP binding"/>
    <property type="evidence" value="ECO:0007669"/>
    <property type="project" value="UniProtKB-KW"/>
</dbReference>
<evidence type="ECO:0000256" key="2">
    <source>
        <dbReference type="ARBA" id="ARBA00012513"/>
    </source>
</evidence>
<keyword evidence="3" id="KW-0723">Serine/threonine-protein kinase</keyword>
<evidence type="ECO:0000256" key="15">
    <source>
        <dbReference type="ARBA" id="ARBA00023170"/>
    </source>
</evidence>
<keyword evidence="15" id="KW-0675">Receptor</keyword>
<evidence type="ECO:0000256" key="1">
    <source>
        <dbReference type="ARBA" id="ARBA00004479"/>
    </source>
</evidence>
<evidence type="ECO:0000256" key="11">
    <source>
        <dbReference type="ARBA" id="ARBA00022777"/>
    </source>
</evidence>
<feature type="chain" id="PRO_5044824202" description="non-specific serine/threonine protein kinase" evidence="21">
    <location>
        <begin position="43"/>
        <end position="1026"/>
    </location>
</feature>
<dbReference type="PROSITE" id="PS50011">
    <property type="entry name" value="PROTEIN_KINASE_DOM"/>
    <property type="match status" value="1"/>
</dbReference>
<keyword evidence="24" id="KW-1185">Reference proteome</keyword>
<organism evidence="23 24">
    <name type="scientific">Flemingia macrophylla</name>
    <dbReference type="NCBI Taxonomy" id="520843"/>
    <lineage>
        <taxon>Eukaryota</taxon>
        <taxon>Viridiplantae</taxon>
        <taxon>Streptophyta</taxon>
        <taxon>Embryophyta</taxon>
        <taxon>Tracheophyta</taxon>
        <taxon>Spermatophyta</taxon>
        <taxon>Magnoliopsida</taxon>
        <taxon>eudicotyledons</taxon>
        <taxon>Gunneridae</taxon>
        <taxon>Pentapetalae</taxon>
        <taxon>rosids</taxon>
        <taxon>fabids</taxon>
        <taxon>Fabales</taxon>
        <taxon>Fabaceae</taxon>
        <taxon>Papilionoideae</taxon>
        <taxon>50 kb inversion clade</taxon>
        <taxon>NPAAA clade</taxon>
        <taxon>indigoferoid/millettioid clade</taxon>
        <taxon>Phaseoleae</taxon>
        <taxon>Flemingia</taxon>
    </lineage>
</organism>
<evidence type="ECO:0000256" key="8">
    <source>
        <dbReference type="ARBA" id="ARBA00022729"/>
    </source>
</evidence>
<dbReference type="InterPro" id="IPR008271">
    <property type="entry name" value="Ser/Thr_kinase_AS"/>
</dbReference>
<dbReference type="InterPro" id="IPR032675">
    <property type="entry name" value="LRR_dom_sf"/>
</dbReference>
<keyword evidence="16" id="KW-0325">Glycoprotein</keyword>
<keyword evidence="12" id="KW-0067">ATP-binding</keyword>
<accession>A0ABD1M6C9</accession>
<gene>
    <name evidence="23" type="ORF">Fmac_018887</name>
</gene>
<evidence type="ECO:0000259" key="22">
    <source>
        <dbReference type="PROSITE" id="PS50011"/>
    </source>
</evidence>
<dbReference type="InterPro" id="IPR051824">
    <property type="entry name" value="LRR_Rcpt-Like_S/T_Kinase"/>
</dbReference>
<reference evidence="23 24" key="1">
    <citation type="submission" date="2024-08" db="EMBL/GenBank/DDBJ databases">
        <title>Insights into the chromosomal genome structure of Flemingia macrophylla.</title>
        <authorList>
            <person name="Ding Y."/>
            <person name="Zhao Y."/>
            <person name="Bi W."/>
            <person name="Wu M."/>
            <person name="Zhao G."/>
            <person name="Gong Y."/>
            <person name="Li W."/>
            <person name="Zhang P."/>
        </authorList>
    </citation>
    <scope>NUCLEOTIDE SEQUENCE [LARGE SCALE GENOMIC DNA]</scope>
    <source>
        <strain evidence="23">DYQJB</strain>
        <tissue evidence="23">Leaf</tissue>
    </source>
</reference>
<dbReference type="PROSITE" id="PS00108">
    <property type="entry name" value="PROTEIN_KINASE_ST"/>
    <property type="match status" value="1"/>
</dbReference>
<dbReference type="FunFam" id="3.80.10.10:FF:000433">
    <property type="entry name" value="Putative LRR receptor-like serine/threonine-protein kinase isoform A"/>
    <property type="match status" value="1"/>
</dbReference>
<comment type="subcellular location">
    <subcellularLocation>
        <location evidence="1">Membrane</location>
        <topology evidence="1">Single-pass type I membrane protein</topology>
    </subcellularLocation>
</comment>
<evidence type="ECO:0000256" key="10">
    <source>
        <dbReference type="ARBA" id="ARBA00022741"/>
    </source>
</evidence>
<keyword evidence="7 20" id="KW-0812">Transmembrane</keyword>
<dbReference type="SUPFAM" id="SSF52058">
    <property type="entry name" value="L domain-like"/>
    <property type="match status" value="1"/>
</dbReference>
<dbReference type="EC" id="2.7.11.1" evidence="2"/>
<evidence type="ECO:0000256" key="3">
    <source>
        <dbReference type="ARBA" id="ARBA00022527"/>
    </source>
</evidence>
<dbReference type="Pfam" id="PF00560">
    <property type="entry name" value="LRR_1"/>
    <property type="match status" value="1"/>
</dbReference>
<comment type="catalytic activity">
    <reaction evidence="17">
        <text>L-threonyl-[protein] + ATP = O-phospho-L-threonyl-[protein] + ADP + H(+)</text>
        <dbReference type="Rhea" id="RHEA:46608"/>
        <dbReference type="Rhea" id="RHEA-COMP:11060"/>
        <dbReference type="Rhea" id="RHEA-COMP:11605"/>
        <dbReference type="ChEBI" id="CHEBI:15378"/>
        <dbReference type="ChEBI" id="CHEBI:30013"/>
        <dbReference type="ChEBI" id="CHEBI:30616"/>
        <dbReference type="ChEBI" id="CHEBI:61977"/>
        <dbReference type="ChEBI" id="CHEBI:456216"/>
        <dbReference type="EC" id="2.7.11.1"/>
    </reaction>
</comment>
<feature type="transmembrane region" description="Helical" evidence="20">
    <location>
        <begin position="619"/>
        <end position="642"/>
    </location>
</feature>
<comment type="caution">
    <text evidence="23">The sequence shown here is derived from an EMBL/GenBank/DDBJ whole genome shotgun (WGS) entry which is preliminary data.</text>
</comment>
<evidence type="ECO:0000256" key="19">
    <source>
        <dbReference type="SAM" id="MobiDB-lite"/>
    </source>
</evidence>
<dbReference type="Proteomes" id="UP001603857">
    <property type="component" value="Unassembled WGS sequence"/>
</dbReference>
<dbReference type="FunFam" id="1.10.510.10:FF:000044">
    <property type="entry name" value="Putative LRR receptor-like serine/threonine-protein kinase"/>
    <property type="match status" value="1"/>
</dbReference>
<dbReference type="Gene3D" id="2.60.120.430">
    <property type="entry name" value="Galactose-binding lectin"/>
    <property type="match status" value="1"/>
</dbReference>
<evidence type="ECO:0000256" key="7">
    <source>
        <dbReference type="ARBA" id="ARBA00022692"/>
    </source>
</evidence>
<dbReference type="InterPro" id="IPR021720">
    <property type="entry name" value="Malectin_dom"/>
</dbReference>
<evidence type="ECO:0000256" key="5">
    <source>
        <dbReference type="ARBA" id="ARBA00022614"/>
    </source>
</evidence>
<evidence type="ECO:0000313" key="24">
    <source>
        <dbReference type="Proteomes" id="UP001603857"/>
    </source>
</evidence>
<feature type="domain" description="Protein kinase" evidence="22">
    <location>
        <begin position="678"/>
        <end position="959"/>
    </location>
</feature>
<evidence type="ECO:0000256" key="12">
    <source>
        <dbReference type="ARBA" id="ARBA00022840"/>
    </source>
</evidence>
<dbReference type="GO" id="GO:0016020">
    <property type="term" value="C:membrane"/>
    <property type="evidence" value="ECO:0007669"/>
    <property type="project" value="UniProtKB-SubCell"/>
</dbReference>
<feature type="region of interest" description="Disordered" evidence="19">
    <location>
        <begin position="982"/>
        <end position="1005"/>
    </location>
</feature>
<evidence type="ECO:0000256" key="20">
    <source>
        <dbReference type="SAM" id="Phobius"/>
    </source>
</evidence>
<dbReference type="PANTHER" id="PTHR48006:SF81">
    <property type="entry name" value="PROTEIN KINASE DOMAIN-CONTAINING PROTEIN"/>
    <property type="match status" value="1"/>
</dbReference>
<keyword evidence="9" id="KW-0677">Repeat</keyword>
<keyword evidence="14 20" id="KW-0472">Membrane</keyword>
<evidence type="ECO:0000256" key="17">
    <source>
        <dbReference type="ARBA" id="ARBA00047899"/>
    </source>
</evidence>
<feature type="signal peptide" evidence="21">
    <location>
        <begin position="1"/>
        <end position="42"/>
    </location>
</feature>
<keyword evidence="8 21" id="KW-0732">Signal</keyword>
<sequence length="1026" mass="113664">MHVLLSFASFSFLISPIGMKKKIPHFLFLSLLALCFTSLAYGANTTQPEEVEALKDIGNTLGKKDWDTDVDPCSGESPWVVPSTTKGENVTVTCNCSITGDNFCHVVSILLKQQNLGGMLPPELIRLPYLEEIDLTRNYLNGTIPSEWGSSKLRIISLLGNRLTGEIPKEIGNITTLESLVLEFNQLYGDLPPELGNLSRIQRLHLSSNNFTGELPETLAKLTTLTELRLNDNNFSGKIPDFIQGFTNLQKLSIQGSNLSGPIPSGISLLQNLDDLRISDLHGPDSTFPRVNSMTKLNVLILRSCHINDTLPQYLGNKTNFNHMHTLDLSFNKLSGNITESFKGLLAGLTYLYLTGNLFTGSVPAWAFESTHAIDLSYNNFSNETQTCQQRENVNLFASFPMSKNGPIYDCSPSDACSTISKSLYINCGGDSENTNEGITYVADSNKGGPSTSVEDQGRNWAFSNTGHFLNSETAQEKNYIKSNITTLSKSDNVLYQTARVSPISLTYYGFCLENGGYTVKLHFAEIMFTDDDTFSSLGRRMFDVYIQGEQVLKDFNIADVAKGVGKETIQEFHARVSNNSLKIRFYWAGKGTTDLPQKSVYGPLISAISITHDSSSSISAGVIVGIVAAAAVLIILSVLGWRVYIGKKNSLAKELKDLNLQTGVFSMRQIKIATNNFDISNKIGEGGFGPVYKGILSDGTIIAVKMLSSKSKQGNREFINEIGMISALQHPCLVKLYGCCVDGDQLLLVYEYMENNSLARALFVSEESHFKLDWATRQKICVGIARGLAFLHEESRLKIVHRDIKATNVLLDKDLNPKISDFGLAKLDEEDNTHISTRIAGTYGYMAPEYAMHGYLTDKADVYSFGVVALEIVSGKNNAIQRHKQEALHLLDWARLLKEKGNLMELIDRRLGSNINEDEAMVMIKVALLCTNPTSNLRPTMSSVLSMLEGKIVIPEFISDPTETMDEMKLETMRQYYFQVEENEKSRSQTQSRSLSVDGPWTASSSSAVDLYPVHANSSYWEKRN</sequence>
<dbReference type="Pfam" id="PF11721">
    <property type="entry name" value="Malectin"/>
    <property type="match status" value="1"/>
</dbReference>
<dbReference type="AlphaFoldDB" id="A0ABD1M6C9"/>
<dbReference type="Pfam" id="PF00069">
    <property type="entry name" value="Pkinase"/>
    <property type="match status" value="1"/>
</dbReference>
<dbReference type="InterPro" id="IPR001611">
    <property type="entry name" value="Leu-rich_rpt"/>
</dbReference>
<dbReference type="Gene3D" id="3.80.10.10">
    <property type="entry name" value="Ribonuclease Inhibitor"/>
    <property type="match status" value="3"/>
</dbReference>
<evidence type="ECO:0000256" key="6">
    <source>
        <dbReference type="ARBA" id="ARBA00022679"/>
    </source>
</evidence>
<protein>
    <recommendedName>
        <fullName evidence="2">non-specific serine/threonine protein kinase</fullName>
        <ecNumber evidence="2">2.7.11.1</ecNumber>
    </recommendedName>
</protein>
<dbReference type="EMBL" id="JBGMDY010000006">
    <property type="protein sequence ID" value="KAL2331306.1"/>
    <property type="molecule type" value="Genomic_DNA"/>
</dbReference>
<dbReference type="FunFam" id="3.30.200.20:FF:000217">
    <property type="entry name" value="probable LRR receptor-like serine/threonine-protein kinase At1g53430"/>
    <property type="match status" value="1"/>
</dbReference>
<dbReference type="GO" id="GO:0004674">
    <property type="term" value="F:protein serine/threonine kinase activity"/>
    <property type="evidence" value="ECO:0007669"/>
    <property type="project" value="UniProtKB-KW"/>
</dbReference>
<evidence type="ECO:0000256" key="18">
    <source>
        <dbReference type="ARBA" id="ARBA00048679"/>
    </source>
</evidence>
<evidence type="ECO:0000256" key="9">
    <source>
        <dbReference type="ARBA" id="ARBA00022737"/>
    </source>
</evidence>
<proteinExistence type="predicted"/>
<name>A0ABD1M6C9_9FABA</name>
<keyword evidence="4" id="KW-0597">Phosphoprotein</keyword>
<dbReference type="SUPFAM" id="SSF56112">
    <property type="entry name" value="Protein kinase-like (PK-like)"/>
    <property type="match status" value="1"/>
</dbReference>
<dbReference type="FunFam" id="3.80.10.10:FF:000452">
    <property type="entry name" value="Probable LRR receptor-like serine/threonine-protein kinase RFK1"/>
    <property type="match status" value="1"/>
</dbReference>
<evidence type="ECO:0000256" key="13">
    <source>
        <dbReference type="ARBA" id="ARBA00022989"/>
    </source>
</evidence>
<dbReference type="InterPro" id="IPR055414">
    <property type="entry name" value="LRR_R13L4/SHOC2-like"/>
</dbReference>
<evidence type="ECO:0000256" key="16">
    <source>
        <dbReference type="ARBA" id="ARBA00023180"/>
    </source>
</evidence>
<comment type="catalytic activity">
    <reaction evidence="18">
        <text>L-seryl-[protein] + ATP = O-phospho-L-seryl-[protein] + ADP + H(+)</text>
        <dbReference type="Rhea" id="RHEA:17989"/>
        <dbReference type="Rhea" id="RHEA-COMP:9863"/>
        <dbReference type="Rhea" id="RHEA-COMP:11604"/>
        <dbReference type="ChEBI" id="CHEBI:15378"/>
        <dbReference type="ChEBI" id="CHEBI:29999"/>
        <dbReference type="ChEBI" id="CHEBI:30616"/>
        <dbReference type="ChEBI" id="CHEBI:83421"/>
        <dbReference type="ChEBI" id="CHEBI:456216"/>
        <dbReference type="EC" id="2.7.11.1"/>
    </reaction>
</comment>
<dbReference type="Gene3D" id="1.10.510.10">
    <property type="entry name" value="Transferase(Phosphotransferase) domain 1"/>
    <property type="match status" value="1"/>
</dbReference>
<keyword evidence="10" id="KW-0547">Nucleotide-binding</keyword>